<keyword evidence="4" id="KW-0406">Ion transport</keyword>
<dbReference type="Proteomes" id="UP000228503">
    <property type="component" value="Unassembled WGS sequence"/>
</dbReference>
<gene>
    <name evidence="7" type="ORF">COY16_06140</name>
</gene>
<proteinExistence type="predicted"/>
<dbReference type="Pfam" id="PF00213">
    <property type="entry name" value="OSCP"/>
    <property type="match status" value="1"/>
</dbReference>
<evidence type="ECO:0000256" key="1">
    <source>
        <dbReference type="ARBA" id="ARBA00004370"/>
    </source>
</evidence>
<organism evidence="7 8">
    <name type="scientific">Candidatus Roizmanbacteria bacterium CG_4_10_14_0_2_um_filter_39_13</name>
    <dbReference type="NCBI Taxonomy" id="1974825"/>
    <lineage>
        <taxon>Bacteria</taxon>
        <taxon>Candidatus Roizmaniibacteriota</taxon>
    </lineage>
</organism>
<keyword evidence="3" id="KW-0375">Hydrogen ion transport</keyword>
<evidence type="ECO:0000313" key="7">
    <source>
        <dbReference type="EMBL" id="PIZ61730.1"/>
    </source>
</evidence>
<dbReference type="EMBL" id="PFOB01000077">
    <property type="protein sequence ID" value="PIZ61730.1"/>
    <property type="molecule type" value="Genomic_DNA"/>
</dbReference>
<dbReference type="GO" id="GO:0046933">
    <property type="term" value="F:proton-transporting ATP synthase activity, rotational mechanism"/>
    <property type="evidence" value="ECO:0007669"/>
    <property type="project" value="InterPro"/>
</dbReference>
<reference evidence="8" key="1">
    <citation type="submission" date="2017-09" db="EMBL/GenBank/DDBJ databases">
        <title>Depth-based differentiation of microbial function through sediment-hosted aquifers and enrichment of novel symbionts in the deep terrestrial subsurface.</title>
        <authorList>
            <person name="Probst A.J."/>
            <person name="Ladd B."/>
            <person name="Jarett J.K."/>
            <person name="Geller-Mcgrath D.E."/>
            <person name="Sieber C.M.K."/>
            <person name="Emerson J.B."/>
            <person name="Anantharaman K."/>
            <person name="Thomas B.C."/>
            <person name="Malmstrom R."/>
            <person name="Stieglmeier M."/>
            <person name="Klingl A."/>
            <person name="Woyke T."/>
            <person name="Ryan C.M."/>
            <person name="Banfield J.F."/>
        </authorList>
    </citation>
    <scope>NUCLEOTIDE SEQUENCE [LARGE SCALE GENOMIC DNA]</scope>
</reference>
<sequence>MRIDPVLKEELKQYLLKKTSDDQKPRVVIRAAYKLSAEEIESLKKRIQLLNKAEIIVEESSDILAGFTIQFDSSVIDLSLNSELLSLEHTLYETA</sequence>
<evidence type="ECO:0000256" key="2">
    <source>
        <dbReference type="ARBA" id="ARBA00022448"/>
    </source>
</evidence>
<evidence type="ECO:0000256" key="5">
    <source>
        <dbReference type="ARBA" id="ARBA00023136"/>
    </source>
</evidence>
<keyword evidence="5" id="KW-0472">Membrane</keyword>
<name>A0A2M7TV71_9BACT</name>
<dbReference type="InterPro" id="IPR000711">
    <property type="entry name" value="ATPase_OSCP/dsu"/>
</dbReference>
<evidence type="ECO:0000313" key="8">
    <source>
        <dbReference type="Proteomes" id="UP000228503"/>
    </source>
</evidence>
<keyword evidence="6" id="KW-0066">ATP synthesis</keyword>
<dbReference type="AlphaFoldDB" id="A0A2M7TV71"/>
<keyword evidence="2" id="KW-0813">Transport</keyword>
<protein>
    <submittedName>
        <fullName evidence="7">Uncharacterized protein</fullName>
    </submittedName>
</protein>
<dbReference type="GO" id="GO:0016020">
    <property type="term" value="C:membrane"/>
    <property type="evidence" value="ECO:0007669"/>
    <property type="project" value="UniProtKB-SubCell"/>
</dbReference>
<comment type="caution">
    <text evidence="7">The sequence shown here is derived from an EMBL/GenBank/DDBJ whole genome shotgun (WGS) entry which is preliminary data.</text>
</comment>
<evidence type="ECO:0000256" key="6">
    <source>
        <dbReference type="ARBA" id="ARBA00023310"/>
    </source>
</evidence>
<evidence type="ECO:0000256" key="3">
    <source>
        <dbReference type="ARBA" id="ARBA00022781"/>
    </source>
</evidence>
<comment type="subcellular location">
    <subcellularLocation>
        <location evidence="1">Membrane</location>
    </subcellularLocation>
</comment>
<accession>A0A2M7TV71</accession>
<evidence type="ECO:0000256" key="4">
    <source>
        <dbReference type="ARBA" id="ARBA00023065"/>
    </source>
</evidence>